<reference evidence="3" key="1">
    <citation type="journal article" date="2019" name="Int. J. Syst. Evol. Microbiol.">
        <title>The Global Catalogue of Microorganisms (GCM) 10K type strain sequencing project: providing services to taxonomists for standard genome sequencing and annotation.</title>
        <authorList>
            <consortium name="The Broad Institute Genomics Platform"/>
            <consortium name="The Broad Institute Genome Sequencing Center for Infectious Disease"/>
            <person name="Wu L."/>
            <person name="Ma J."/>
        </authorList>
    </citation>
    <scope>NUCLEOTIDE SEQUENCE [LARGE SCALE GENOMIC DNA]</scope>
    <source>
        <strain evidence="3">JCM 18302</strain>
    </source>
</reference>
<dbReference type="PANTHER" id="PTHR42815:SF2">
    <property type="entry name" value="FAD-BINDING, PUTATIVE (AFU_ORTHOLOGUE AFUA_6G07600)-RELATED"/>
    <property type="match status" value="1"/>
</dbReference>
<dbReference type="InterPro" id="IPR024029">
    <property type="entry name" value="Pyridox_Oxase_FMN-dep"/>
</dbReference>
<comment type="caution">
    <text evidence="2">The sequence shown here is derived from an EMBL/GenBank/DDBJ whole genome shotgun (WGS) entry which is preliminary data.</text>
</comment>
<feature type="domain" description="Pyridoxamine 5'-phosphate oxidase N-terminal" evidence="1">
    <location>
        <begin position="52"/>
        <end position="167"/>
    </location>
</feature>
<accession>A0ABP9NZ85</accession>
<dbReference type="Pfam" id="PF01243">
    <property type="entry name" value="PNPOx_N"/>
    <property type="match status" value="1"/>
</dbReference>
<dbReference type="NCBIfam" id="TIGR04025">
    <property type="entry name" value="PPOX_FMN_DR2398"/>
    <property type="match status" value="1"/>
</dbReference>
<dbReference type="Gene3D" id="2.30.110.10">
    <property type="entry name" value="Electron Transport, Fmn-binding Protein, Chain A"/>
    <property type="match status" value="1"/>
</dbReference>
<gene>
    <name evidence="2" type="ORF">GCM10023320_68340</name>
</gene>
<dbReference type="InterPro" id="IPR012349">
    <property type="entry name" value="Split_barrel_FMN-bd"/>
</dbReference>
<dbReference type="SUPFAM" id="SSF50475">
    <property type="entry name" value="FMN-binding split barrel"/>
    <property type="match status" value="1"/>
</dbReference>
<organism evidence="2 3">
    <name type="scientific">Pseudonocardia adelaidensis</name>
    <dbReference type="NCBI Taxonomy" id="648754"/>
    <lineage>
        <taxon>Bacteria</taxon>
        <taxon>Bacillati</taxon>
        <taxon>Actinomycetota</taxon>
        <taxon>Actinomycetes</taxon>
        <taxon>Pseudonocardiales</taxon>
        <taxon>Pseudonocardiaceae</taxon>
        <taxon>Pseudonocardia</taxon>
    </lineage>
</organism>
<evidence type="ECO:0000313" key="3">
    <source>
        <dbReference type="Proteomes" id="UP001500804"/>
    </source>
</evidence>
<dbReference type="InterPro" id="IPR011576">
    <property type="entry name" value="Pyridox_Oxase_N"/>
</dbReference>
<protein>
    <submittedName>
        <fullName evidence="2">Pyridoxamine 5'-phosphate oxidase family protein</fullName>
    </submittedName>
</protein>
<name>A0ABP9NZ85_9PSEU</name>
<sequence>MATAEISPKTDSVEITSVEITSAAELEALVGAPLKAVAEKVRPSLDAIDRLWLEHSPLCLVGTGDAEGNLDVSPKGDPAGQLAHVIDDRTLAIPDRPGNRRVDGYHNILANPHVGLLFLVPGRSDTLRVNGRARILRDAPYFDEMVVKGHRPLLALEVAIDEVFYHCAKAFMRSKLWQPETWDHEAIPSTARISRALVNKDAPLEELERYYGPAYAEKLYRA</sequence>
<dbReference type="RefSeq" id="WP_345610917.1">
    <property type="nucleotide sequence ID" value="NZ_BAABJO010000035.1"/>
</dbReference>
<dbReference type="PANTHER" id="PTHR42815">
    <property type="entry name" value="FAD-BINDING, PUTATIVE (AFU_ORTHOLOGUE AFUA_6G07600)-RELATED"/>
    <property type="match status" value="1"/>
</dbReference>
<evidence type="ECO:0000313" key="2">
    <source>
        <dbReference type="EMBL" id="GAA5136735.1"/>
    </source>
</evidence>
<keyword evidence="3" id="KW-1185">Reference proteome</keyword>
<dbReference type="EMBL" id="BAABJO010000035">
    <property type="protein sequence ID" value="GAA5136735.1"/>
    <property type="molecule type" value="Genomic_DNA"/>
</dbReference>
<dbReference type="Proteomes" id="UP001500804">
    <property type="component" value="Unassembled WGS sequence"/>
</dbReference>
<evidence type="ECO:0000259" key="1">
    <source>
        <dbReference type="Pfam" id="PF01243"/>
    </source>
</evidence>
<proteinExistence type="predicted"/>